<sequence>MREVSRKQVGWSSPPARQEATNRNAGWCRTTATTGWDTTGNTGRTSPLGAVGSRFRSGPHRPRNVAR</sequence>
<evidence type="ECO:0000256" key="1">
    <source>
        <dbReference type="SAM" id="MobiDB-lite"/>
    </source>
</evidence>
<protein>
    <submittedName>
        <fullName evidence="2">Uncharacterized protein</fullName>
    </submittedName>
</protein>
<accession>A0ABP9PY65</accession>
<dbReference type="EMBL" id="BAABIB010000018">
    <property type="protein sequence ID" value="GAA5154186.1"/>
    <property type="molecule type" value="Genomic_DNA"/>
</dbReference>
<reference evidence="3" key="1">
    <citation type="journal article" date="2019" name="Int. J. Syst. Evol. Microbiol.">
        <title>The Global Catalogue of Microorganisms (GCM) 10K type strain sequencing project: providing services to taxonomists for standard genome sequencing and annotation.</title>
        <authorList>
            <consortium name="The Broad Institute Genomics Platform"/>
            <consortium name="The Broad Institute Genome Sequencing Center for Infectious Disease"/>
            <person name="Wu L."/>
            <person name="Ma J."/>
        </authorList>
    </citation>
    <scope>NUCLEOTIDE SEQUENCE [LARGE SCALE GENOMIC DNA]</scope>
    <source>
        <strain evidence="3">JCM 18054</strain>
    </source>
</reference>
<evidence type="ECO:0000313" key="3">
    <source>
        <dbReference type="Proteomes" id="UP001500192"/>
    </source>
</evidence>
<feature type="compositionally biased region" description="Low complexity" evidence="1">
    <location>
        <begin position="30"/>
        <end position="45"/>
    </location>
</feature>
<feature type="compositionally biased region" description="Basic residues" evidence="1">
    <location>
        <begin position="57"/>
        <end position="67"/>
    </location>
</feature>
<feature type="region of interest" description="Disordered" evidence="1">
    <location>
        <begin position="1"/>
        <end position="67"/>
    </location>
</feature>
<evidence type="ECO:0000313" key="2">
    <source>
        <dbReference type="EMBL" id="GAA5154186.1"/>
    </source>
</evidence>
<organism evidence="2 3">
    <name type="scientific">Amycolatopsis dongchuanensis</name>
    <dbReference type="NCBI Taxonomy" id="1070866"/>
    <lineage>
        <taxon>Bacteria</taxon>
        <taxon>Bacillati</taxon>
        <taxon>Actinomycetota</taxon>
        <taxon>Actinomycetes</taxon>
        <taxon>Pseudonocardiales</taxon>
        <taxon>Pseudonocardiaceae</taxon>
        <taxon>Amycolatopsis</taxon>
    </lineage>
</organism>
<keyword evidence="3" id="KW-1185">Reference proteome</keyword>
<name>A0ABP9PY65_9PSEU</name>
<comment type="caution">
    <text evidence="2">The sequence shown here is derived from an EMBL/GenBank/DDBJ whole genome shotgun (WGS) entry which is preliminary data.</text>
</comment>
<proteinExistence type="predicted"/>
<dbReference type="Proteomes" id="UP001500192">
    <property type="component" value="Unassembled WGS sequence"/>
</dbReference>
<gene>
    <name evidence="2" type="ORF">GCM10023214_08310</name>
</gene>